<evidence type="ECO:0000313" key="3">
    <source>
        <dbReference type="Proteomes" id="UP001239445"/>
    </source>
</evidence>
<feature type="region of interest" description="Disordered" evidence="1">
    <location>
        <begin position="56"/>
        <end position="157"/>
    </location>
</feature>
<feature type="compositionally biased region" description="Low complexity" evidence="1">
    <location>
        <begin position="128"/>
        <end position="140"/>
    </location>
</feature>
<accession>A0AAJ0BJ08</accession>
<reference evidence="2" key="1">
    <citation type="submission" date="2023-06" db="EMBL/GenBank/DDBJ databases">
        <title>Genome-scale phylogeny and comparative genomics of the fungal order Sordariales.</title>
        <authorList>
            <consortium name="Lawrence Berkeley National Laboratory"/>
            <person name="Hensen N."/>
            <person name="Bonometti L."/>
            <person name="Westerberg I."/>
            <person name="Brannstrom I.O."/>
            <person name="Guillou S."/>
            <person name="Cros-Aarteil S."/>
            <person name="Calhoun S."/>
            <person name="Haridas S."/>
            <person name="Kuo A."/>
            <person name="Mondo S."/>
            <person name="Pangilinan J."/>
            <person name="Riley R."/>
            <person name="Labutti K."/>
            <person name="Andreopoulos B."/>
            <person name="Lipzen A."/>
            <person name="Chen C."/>
            <person name="Yanf M."/>
            <person name="Daum C."/>
            <person name="Ng V."/>
            <person name="Clum A."/>
            <person name="Steindorff A."/>
            <person name="Ohm R."/>
            <person name="Martin F."/>
            <person name="Silar P."/>
            <person name="Natvig D."/>
            <person name="Lalanne C."/>
            <person name="Gautier V."/>
            <person name="Ament-Velasquez S.L."/>
            <person name="Kruys A."/>
            <person name="Hutchinson M.I."/>
            <person name="Powell A.J."/>
            <person name="Barry K."/>
            <person name="Miller A.N."/>
            <person name="Grigoriev I.V."/>
            <person name="Debuchy R."/>
            <person name="Gladieux P."/>
            <person name="Thoren M.H."/>
            <person name="Johannesson H."/>
        </authorList>
    </citation>
    <scope>NUCLEOTIDE SEQUENCE</scope>
    <source>
        <strain evidence="2">PSN4</strain>
    </source>
</reference>
<dbReference type="EMBL" id="MU839830">
    <property type="protein sequence ID" value="KAK1757747.1"/>
    <property type="molecule type" value="Genomic_DNA"/>
</dbReference>
<sequence length="382" mass="42398">MGFRRLLKRIFCCFNSKPEQPTRGCRHCASRSRSEAPLLDEHSAPYGQWYVEERETSSRRFAAGSGGRPPRDIPAPASRTQQRRVRPPTRPPTPRPHLVDPPRQNVHFAREEPPRASENSDAPRRNPSRSSPGSSPTRKLPFPPSPPPGRTSPSTSLTDLLGTIHSVLGHTRYALGGHAALSLHGFPSSSLPEPMTAVTVLCLQPELDILRGWASSAGWDCQRSSTSSSDFIVDSWRVRLKGVDEDEWMRLEREMMVDERVTGVRVVGLPSLLDMFSVAWLRAAGVYPMYSDASGHLVYAAASPQRDTREEREIASILVWIMRRMANNGDAVGWRQAPTATSQEFFAAFTGTYSRVARLLLTVGLGADSKQANMSAWFLVPE</sequence>
<proteinExistence type="predicted"/>
<feature type="compositionally biased region" description="Pro residues" evidence="1">
    <location>
        <begin position="141"/>
        <end position="150"/>
    </location>
</feature>
<dbReference type="Proteomes" id="UP001239445">
    <property type="component" value="Unassembled WGS sequence"/>
</dbReference>
<evidence type="ECO:0000256" key="1">
    <source>
        <dbReference type="SAM" id="MobiDB-lite"/>
    </source>
</evidence>
<protein>
    <submittedName>
        <fullName evidence="2">Uncharacterized protein</fullName>
    </submittedName>
</protein>
<keyword evidence="3" id="KW-1185">Reference proteome</keyword>
<organism evidence="2 3">
    <name type="scientific">Echria macrotheca</name>
    <dbReference type="NCBI Taxonomy" id="438768"/>
    <lineage>
        <taxon>Eukaryota</taxon>
        <taxon>Fungi</taxon>
        <taxon>Dikarya</taxon>
        <taxon>Ascomycota</taxon>
        <taxon>Pezizomycotina</taxon>
        <taxon>Sordariomycetes</taxon>
        <taxon>Sordariomycetidae</taxon>
        <taxon>Sordariales</taxon>
        <taxon>Schizotheciaceae</taxon>
        <taxon>Echria</taxon>
    </lineage>
</organism>
<evidence type="ECO:0000313" key="2">
    <source>
        <dbReference type="EMBL" id="KAK1757747.1"/>
    </source>
</evidence>
<gene>
    <name evidence="2" type="ORF">QBC47DRAFT_442792</name>
</gene>
<name>A0AAJ0BJ08_9PEZI</name>
<dbReference type="AlphaFoldDB" id="A0AAJ0BJ08"/>
<comment type="caution">
    <text evidence="2">The sequence shown here is derived from an EMBL/GenBank/DDBJ whole genome shotgun (WGS) entry which is preliminary data.</text>
</comment>